<evidence type="ECO:0000313" key="3">
    <source>
        <dbReference type="EMBL" id="SIS82075.1"/>
    </source>
</evidence>
<feature type="coiled-coil region" evidence="1">
    <location>
        <begin position="136"/>
        <end position="198"/>
    </location>
</feature>
<dbReference type="STRING" id="484498.SAMN05421686_1057"/>
<dbReference type="Proteomes" id="UP000185639">
    <property type="component" value="Unassembled WGS sequence"/>
</dbReference>
<sequence length="412" mass="46309">MRRFDWPRRALLGACVLFLPMFAYAETSSWSAWLASQIQQHPEVLAAREQLLGSNASADALEQPLYNPELSTDLERNGEEDNYRVGVQQTIDWWDRRGARRQQAGFMRSAAEALYQQQVLDKTAEALAALVEWHAANRAAAIAQAQQQQLNALLEQVDKRQQAGDLGSIDAELTFLSLSQQLAQVAEAEAAIQKAEIRVRELLPAWAPTRGGIPDDFWPSQPDLTSDQELLQHPAVASAHARWQSLKEEAEVTRRTAKAEPTFGVNSGRDGGESVVGLTFSIPLNVRNNFSAETRAAERIALEAEARFQAIYRKQRFDWQAAQATWQRFEQQYRRWQEVVQGRVENSAELLKRQWRTGDLSTTNYLLALNQRTESLLAGIELEKQTRLALTEALQQSGHLNNATKSSTASTN</sequence>
<reference evidence="4" key="1">
    <citation type="submission" date="2017-01" db="EMBL/GenBank/DDBJ databases">
        <authorList>
            <person name="Varghese N."/>
            <person name="Submissions S."/>
        </authorList>
    </citation>
    <scope>NUCLEOTIDE SEQUENCE [LARGE SCALE GENOMIC DNA]</scope>
    <source>
        <strain evidence="4">DSM 24913</strain>
    </source>
</reference>
<accession>A0A1N7M7J3</accession>
<keyword evidence="2" id="KW-0732">Signal</keyword>
<dbReference type="GO" id="GO:0015562">
    <property type="term" value="F:efflux transmembrane transporter activity"/>
    <property type="evidence" value="ECO:0007669"/>
    <property type="project" value="InterPro"/>
</dbReference>
<dbReference type="RefSeq" id="WP_040814230.1">
    <property type="nucleotide sequence ID" value="NZ_FTOH01000005.1"/>
</dbReference>
<dbReference type="AlphaFoldDB" id="A0A1N7M7J3"/>
<evidence type="ECO:0000256" key="1">
    <source>
        <dbReference type="SAM" id="Coils"/>
    </source>
</evidence>
<dbReference type="Gene3D" id="1.20.1600.10">
    <property type="entry name" value="Outer membrane efflux proteins (OEP)"/>
    <property type="match status" value="1"/>
</dbReference>
<protein>
    <submittedName>
        <fullName evidence="3">Outer membrane protein TolC</fullName>
    </submittedName>
</protein>
<evidence type="ECO:0000256" key="2">
    <source>
        <dbReference type="SAM" id="SignalP"/>
    </source>
</evidence>
<evidence type="ECO:0000313" key="4">
    <source>
        <dbReference type="Proteomes" id="UP000185639"/>
    </source>
</evidence>
<organism evidence="3 4">
    <name type="scientific">Thalassolituus maritimus</name>
    <dbReference type="NCBI Taxonomy" id="484498"/>
    <lineage>
        <taxon>Bacteria</taxon>
        <taxon>Pseudomonadati</taxon>
        <taxon>Pseudomonadota</taxon>
        <taxon>Gammaproteobacteria</taxon>
        <taxon>Oceanospirillales</taxon>
        <taxon>Oceanospirillaceae</taxon>
        <taxon>Thalassolituus</taxon>
    </lineage>
</organism>
<name>A0A1N7M7J3_9GAMM</name>
<dbReference type="EMBL" id="FTOH01000005">
    <property type="protein sequence ID" value="SIS82075.1"/>
    <property type="molecule type" value="Genomic_DNA"/>
</dbReference>
<feature type="chain" id="PRO_5009943449" evidence="2">
    <location>
        <begin position="26"/>
        <end position="412"/>
    </location>
</feature>
<keyword evidence="4" id="KW-1185">Reference proteome</keyword>
<keyword evidence="1" id="KW-0175">Coiled coil</keyword>
<dbReference type="SUPFAM" id="SSF56954">
    <property type="entry name" value="Outer membrane efflux proteins (OEP)"/>
    <property type="match status" value="1"/>
</dbReference>
<dbReference type="OrthoDB" id="5801460at2"/>
<feature type="signal peptide" evidence="2">
    <location>
        <begin position="1"/>
        <end position="25"/>
    </location>
</feature>
<gene>
    <name evidence="3" type="ORF">SAMN05421686_1057</name>
</gene>
<proteinExistence type="predicted"/>